<reference evidence="2 3" key="1">
    <citation type="submission" date="2019-10" db="EMBL/GenBank/DDBJ databases">
        <title>Genome sequencing of Lactobacillus manihotivorans.</title>
        <authorList>
            <person name="Kim K."/>
        </authorList>
    </citation>
    <scope>NUCLEOTIDE SEQUENCE [LARGE SCALE GENOMIC DNA]</scope>
    <source>
        <strain evidence="2 3">LM010</strain>
    </source>
</reference>
<organism evidence="2 3">
    <name type="scientific">Lacticaseibacillus manihotivorans</name>
    <dbReference type="NCBI Taxonomy" id="88233"/>
    <lineage>
        <taxon>Bacteria</taxon>
        <taxon>Bacillati</taxon>
        <taxon>Bacillota</taxon>
        <taxon>Bacilli</taxon>
        <taxon>Lactobacillales</taxon>
        <taxon>Lactobacillaceae</taxon>
        <taxon>Lacticaseibacillus</taxon>
    </lineage>
</organism>
<evidence type="ECO:0000313" key="3">
    <source>
        <dbReference type="Proteomes" id="UP000388452"/>
    </source>
</evidence>
<evidence type="ECO:0000256" key="1">
    <source>
        <dbReference type="SAM" id="Phobius"/>
    </source>
</evidence>
<proteinExistence type="predicted"/>
<gene>
    <name evidence="2" type="ORF">LM010_02235</name>
</gene>
<protein>
    <submittedName>
        <fullName evidence="2">Uncharacterized protein</fullName>
    </submittedName>
</protein>
<accession>A0A5P8JNS3</accession>
<evidence type="ECO:0000313" key="2">
    <source>
        <dbReference type="EMBL" id="QFQ90331.1"/>
    </source>
</evidence>
<feature type="transmembrane region" description="Helical" evidence="1">
    <location>
        <begin position="40"/>
        <end position="64"/>
    </location>
</feature>
<dbReference type="EMBL" id="CP045068">
    <property type="protein sequence ID" value="QFQ90331.1"/>
    <property type="molecule type" value="Genomic_DNA"/>
</dbReference>
<dbReference type="RefSeq" id="WP_054716198.1">
    <property type="nucleotide sequence ID" value="NZ_CP045068.1"/>
</dbReference>
<keyword evidence="1" id="KW-0472">Membrane</keyword>
<name>A0A5P8JNS3_9LACO</name>
<dbReference type="Proteomes" id="UP000388452">
    <property type="component" value="Chromosome"/>
</dbReference>
<sequence>MRRLTQGVVMILLSALIAAILPAGYFLFDFLVLHAPLAEARSSFLIGFGLLFVVTLGQMVYAAVKK</sequence>
<keyword evidence="1" id="KW-0812">Transmembrane</keyword>
<dbReference type="AlphaFoldDB" id="A0A5P8JNS3"/>
<keyword evidence="1" id="KW-1133">Transmembrane helix</keyword>
<feature type="transmembrane region" description="Helical" evidence="1">
    <location>
        <begin position="7"/>
        <end position="28"/>
    </location>
</feature>